<dbReference type="PANTHER" id="PTHR21098:SF12">
    <property type="entry name" value="RIBOFLAVIN SYNTHASE"/>
    <property type="match status" value="1"/>
</dbReference>
<evidence type="ECO:0000256" key="2">
    <source>
        <dbReference type="ARBA" id="ARBA00002803"/>
    </source>
</evidence>
<name>A0A3B0SJB2_9ZZZZ</name>
<dbReference type="FunFam" id="2.40.30.20:FF:000003">
    <property type="entry name" value="Riboflavin synthase, alpha subunit"/>
    <property type="match status" value="1"/>
</dbReference>
<dbReference type="PROSITE" id="PS51177">
    <property type="entry name" value="LUMAZINE_BIND"/>
    <property type="match status" value="2"/>
</dbReference>
<comment type="function">
    <text evidence="2">Catalyzes the dismutation of two molecules of 6,7-dimethyl-8-ribityllumazine, resulting in the formation of riboflavin and 5-amino-6-(D-ribitylamino)uracil.</text>
</comment>
<keyword evidence="7 10" id="KW-0808">Transferase</keyword>
<reference evidence="10" key="1">
    <citation type="submission" date="2018-06" db="EMBL/GenBank/DDBJ databases">
        <authorList>
            <person name="Zhirakovskaya E."/>
        </authorList>
    </citation>
    <scope>NUCLEOTIDE SEQUENCE</scope>
</reference>
<dbReference type="GO" id="GO:0009231">
    <property type="term" value="P:riboflavin biosynthetic process"/>
    <property type="evidence" value="ECO:0007669"/>
    <property type="project" value="UniProtKB-KW"/>
</dbReference>
<feature type="domain" description="Lumazine-binding" evidence="9">
    <location>
        <begin position="1"/>
        <end position="96"/>
    </location>
</feature>
<dbReference type="NCBIfam" id="TIGR00187">
    <property type="entry name" value="ribE"/>
    <property type="match status" value="1"/>
</dbReference>
<dbReference type="AlphaFoldDB" id="A0A3B0SJB2"/>
<evidence type="ECO:0000259" key="9">
    <source>
        <dbReference type="PROSITE" id="PS51177"/>
    </source>
</evidence>
<evidence type="ECO:0000256" key="1">
    <source>
        <dbReference type="ARBA" id="ARBA00000968"/>
    </source>
</evidence>
<keyword evidence="6" id="KW-0686">Riboflavin biosynthesis</keyword>
<protein>
    <recommendedName>
        <fullName evidence="5">Riboflavin synthase</fullName>
        <ecNumber evidence="4">2.5.1.9</ecNumber>
    </recommendedName>
</protein>
<dbReference type="CDD" id="cd00402">
    <property type="entry name" value="Riboflavin_synthase_like"/>
    <property type="match status" value="1"/>
</dbReference>
<dbReference type="Gene3D" id="2.40.30.20">
    <property type="match status" value="2"/>
</dbReference>
<feature type="domain" description="Lumazine-binding" evidence="9">
    <location>
        <begin position="97"/>
        <end position="198"/>
    </location>
</feature>
<evidence type="ECO:0000256" key="3">
    <source>
        <dbReference type="ARBA" id="ARBA00004887"/>
    </source>
</evidence>
<dbReference type="FunFam" id="2.40.30.20:FF:000004">
    <property type="entry name" value="Riboflavin synthase, alpha subunit"/>
    <property type="match status" value="1"/>
</dbReference>
<comment type="pathway">
    <text evidence="3">Cofactor biosynthesis; riboflavin biosynthesis; riboflavin from 2-hydroxy-3-oxobutyl phosphate and 5-amino-6-(D-ribitylamino)uracil: step 2/2.</text>
</comment>
<dbReference type="InterPro" id="IPR001783">
    <property type="entry name" value="Lumazine-bd"/>
</dbReference>
<dbReference type="EC" id="2.5.1.9" evidence="4"/>
<evidence type="ECO:0000256" key="6">
    <source>
        <dbReference type="ARBA" id="ARBA00022619"/>
    </source>
</evidence>
<dbReference type="EMBL" id="UOEK01000234">
    <property type="protein sequence ID" value="VAW02482.1"/>
    <property type="molecule type" value="Genomic_DNA"/>
</dbReference>
<dbReference type="PANTHER" id="PTHR21098">
    <property type="entry name" value="RIBOFLAVIN SYNTHASE ALPHA CHAIN"/>
    <property type="match status" value="1"/>
</dbReference>
<dbReference type="SUPFAM" id="SSF63380">
    <property type="entry name" value="Riboflavin synthase domain-like"/>
    <property type="match status" value="2"/>
</dbReference>
<dbReference type="InterPro" id="IPR017938">
    <property type="entry name" value="Riboflavin_synthase-like_b-brl"/>
</dbReference>
<keyword evidence="8" id="KW-0677">Repeat</keyword>
<organism evidence="10">
    <name type="scientific">hydrothermal vent metagenome</name>
    <dbReference type="NCBI Taxonomy" id="652676"/>
    <lineage>
        <taxon>unclassified sequences</taxon>
        <taxon>metagenomes</taxon>
        <taxon>ecological metagenomes</taxon>
    </lineage>
</organism>
<dbReference type="NCBIfam" id="NF006767">
    <property type="entry name" value="PRK09289.1"/>
    <property type="match status" value="1"/>
</dbReference>
<gene>
    <name evidence="10" type="ORF">MNBD_ACTINO02-2954</name>
</gene>
<evidence type="ECO:0000256" key="7">
    <source>
        <dbReference type="ARBA" id="ARBA00022679"/>
    </source>
</evidence>
<proteinExistence type="predicted"/>
<evidence type="ECO:0000256" key="8">
    <source>
        <dbReference type="ARBA" id="ARBA00022737"/>
    </source>
</evidence>
<evidence type="ECO:0000256" key="4">
    <source>
        <dbReference type="ARBA" id="ARBA00012827"/>
    </source>
</evidence>
<dbReference type="PIRSF" id="PIRSF000498">
    <property type="entry name" value="Riboflavin_syn_A"/>
    <property type="match status" value="1"/>
</dbReference>
<dbReference type="InterPro" id="IPR023366">
    <property type="entry name" value="ATP_synth_asu-like_sf"/>
</dbReference>
<evidence type="ECO:0000313" key="10">
    <source>
        <dbReference type="EMBL" id="VAW02482.1"/>
    </source>
</evidence>
<dbReference type="GO" id="GO:0004746">
    <property type="term" value="F:riboflavin synthase activity"/>
    <property type="evidence" value="ECO:0007669"/>
    <property type="project" value="UniProtKB-EC"/>
</dbReference>
<sequence>MFTGIVSELGLVSRISRSAEITALDISAPQTVAGLRIGDSIAVNGVCLTAVTIDGDIFTVEAMHETLARSSLAQLDEGVPVNLERPMLASGRFDGHIVQGHVDAVGTVVSVAADGAAKRFTFSVPETVTRYIVEKGSITVDGVSLTVTGVTPVAARQQTFEVAVIPHTLVATVFGNYTVGSAVNIEVDVLAKYVERLVEVR</sequence>
<comment type="catalytic activity">
    <reaction evidence="1">
        <text>2 6,7-dimethyl-8-(1-D-ribityl)lumazine + H(+) = 5-amino-6-(D-ribitylamino)uracil + riboflavin</text>
        <dbReference type="Rhea" id="RHEA:20772"/>
        <dbReference type="ChEBI" id="CHEBI:15378"/>
        <dbReference type="ChEBI" id="CHEBI:15934"/>
        <dbReference type="ChEBI" id="CHEBI:57986"/>
        <dbReference type="ChEBI" id="CHEBI:58201"/>
        <dbReference type="EC" id="2.5.1.9"/>
    </reaction>
</comment>
<dbReference type="Pfam" id="PF00677">
    <property type="entry name" value="Lum_binding"/>
    <property type="match status" value="2"/>
</dbReference>
<dbReference type="InterPro" id="IPR026017">
    <property type="entry name" value="Lumazine-bd_dom"/>
</dbReference>
<evidence type="ECO:0000256" key="5">
    <source>
        <dbReference type="ARBA" id="ARBA00013950"/>
    </source>
</evidence>
<accession>A0A3B0SJB2</accession>